<name>A0A1B1E3C8_9APIC</name>
<dbReference type="OrthoDB" id="381862at2759"/>
<dbReference type="Proteomes" id="UP000092716">
    <property type="component" value="Chromosome 11"/>
</dbReference>
<keyword evidence="2" id="KW-0812">Transmembrane</keyword>
<feature type="compositionally biased region" description="Basic and acidic residues" evidence="1">
    <location>
        <begin position="70"/>
        <end position="82"/>
    </location>
</feature>
<feature type="region of interest" description="Disordered" evidence="1">
    <location>
        <begin position="56"/>
        <end position="82"/>
    </location>
</feature>
<evidence type="ECO:0000256" key="1">
    <source>
        <dbReference type="SAM" id="MobiDB-lite"/>
    </source>
</evidence>
<evidence type="ECO:0008006" key="6">
    <source>
        <dbReference type="Google" id="ProtNLM"/>
    </source>
</evidence>
<feature type="signal peptide" evidence="3">
    <location>
        <begin position="1"/>
        <end position="21"/>
    </location>
</feature>
<protein>
    <recommendedName>
        <fullName evidence="6">Pv-fam-d protein</fullName>
    </recommendedName>
</protein>
<dbReference type="VEuPathDB" id="PlasmoDB:PCOAH_00037040"/>
<dbReference type="AlphaFoldDB" id="A0A1B1E3C8"/>
<keyword evidence="3" id="KW-0732">Signal</keyword>
<dbReference type="EMBL" id="CP016249">
    <property type="protein sequence ID" value="ANQ09339.1"/>
    <property type="molecule type" value="Genomic_DNA"/>
</dbReference>
<evidence type="ECO:0000313" key="5">
    <source>
        <dbReference type="Proteomes" id="UP000092716"/>
    </source>
</evidence>
<evidence type="ECO:0000256" key="2">
    <source>
        <dbReference type="SAM" id="Phobius"/>
    </source>
</evidence>
<organism evidence="4 5">
    <name type="scientific">Plasmodium coatneyi</name>
    <dbReference type="NCBI Taxonomy" id="208452"/>
    <lineage>
        <taxon>Eukaryota</taxon>
        <taxon>Sar</taxon>
        <taxon>Alveolata</taxon>
        <taxon>Apicomplexa</taxon>
        <taxon>Aconoidasida</taxon>
        <taxon>Haemosporida</taxon>
        <taxon>Plasmodiidae</taxon>
        <taxon>Plasmodium</taxon>
    </lineage>
</organism>
<proteinExistence type="predicted"/>
<evidence type="ECO:0000313" key="4">
    <source>
        <dbReference type="EMBL" id="ANQ09339.1"/>
    </source>
</evidence>
<sequence length="182" mass="21047">MNTFNHIVKIALFTLFIYTSANNGINENGFGKAVGTRNIRCLTEMHREFGRREFGAQGEQGQFVNGEDTNEQRNRNREGFDSQNDRWNYNYQGYPGSDPQMHERVYRNSDVPEYYNSNNNIRYVSPGNNFNNELFEKLKNNAVFIVPALLLGFYALRNMGTNSLLMMVAIAGILMYTKHYVN</sequence>
<dbReference type="KEGG" id="pcot:PCOAH_00037040"/>
<dbReference type="GeneID" id="30910435"/>
<dbReference type="RefSeq" id="XP_019916034.1">
    <property type="nucleotide sequence ID" value="XM_020060495.1"/>
</dbReference>
<accession>A0A1B1E3C8</accession>
<keyword evidence="2" id="KW-1133">Transmembrane helix</keyword>
<gene>
    <name evidence="4" type="ORF">PCOAH_00037040</name>
</gene>
<reference evidence="5" key="1">
    <citation type="submission" date="2016-06" db="EMBL/GenBank/DDBJ databases">
        <title>First high quality genome sequence of Plasmodium coatneyi using continuous long reads from single molecule, real-time sequencing.</title>
        <authorList>
            <person name="Chien J.-T."/>
            <person name="Pakala S.B."/>
            <person name="Geraldo J.A."/>
            <person name="Lapp S.A."/>
            <person name="Barnwell J.W."/>
            <person name="Kissinger J.C."/>
            <person name="Galinski M.R."/>
            <person name="Humphrey J.C."/>
        </authorList>
    </citation>
    <scope>NUCLEOTIDE SEQUENCE [LARGE SCALE GENOMIC DNA]</scope>
    <source>
        <strain evidence="5">Hackeri</strain>
    </source>
</reference>
<evidence type="ECO:0000256" key="3">
    <source>
        <dbReference type="SAM" id="SignalP"/>
    </source>
</evidence>
<keyword evidence="2" id="KW-0472">Membrane</keyword>
<feature type="chain" id="PRO_5008521532" description="Pv-fam-d protein" evidence="3">
    <location>
        <begin position="22"/>
        <end position="182"/>
    </location>
</feature>
<feature type="transmembrane region" description="Helical" evidence="2">
    <location>
        <begin position="162"/>
        <end position="181"/>
    </location>
</feature>
<keyword evidence="5" id="KW-1185">Reference proteome</keyword>